<name>A0A8S2ZPC8_9BILA</name>
<dbReference type="Gene3D" id="1.20.1070.10">
    <property type="entry name" value="Rhodopsin 7-helix transmembrane proteins"/>
    <property type="match status" value="1"/>
</dbReference>
<feature type="non-terminal residue" evidence="7">
    <location>
        <position position="149"/>
    </location>
</feature>
<feature type="domain" description="G-protein coupled receptors family 1 profile" evidence="6">
    <location>
        <begin position="73"/>
        <end position="149"/>
    </location>
</feature>
<comment type="subcellular location">
    <subcellularLocation>
        <location evidence="1">Membrane</location>
    </subcellularLocation>
</comment>
<dbReference type="GO" id="GO:0016020">
    <property type="term" value="C:membrane"/>
    <property type="evidence" value="ECO:0007669"/>
    <property type="project" value="UniProtKB-SubCell"/>
</dbReference>
<dbReference type="InterPro" id="IPR017452">
    <property type="entry name" value="GPCR_Rhodpsn_7TM"/>
</dbReference>
<evidence type="ECO:0000313" key="7">
    <source>
        <dbReference type="EMBL" id="CAF4643705.1"/>
    </source>
</evidence>
<evidence type="ECO:0000256" key="1">
    <source>
        <dbReference type="ARBA" id="ARBA00004370"/>
    </source>
</evidence>
<feature type="non-terminal residue" evidence="7">
    <location>
        <position position="1"/>
    </location>
</feature>
<feature type="transmembrane region" description="Helical" evidence="5">
    <location>
        <begin position="93"/>
        <end position="111"/>
    </location>
</feature>
<protein>
    <recommendedName>
        <fullName evidence="6">G-protein coupled receptors family 1 profile domain-containing protein</fullName>
    </recommendedName>
</protein>
<keyword evidence="4 5" id="KW-0472">Membrane</keyword>
<evidence type="ECO:0000256" key="4">
    <source>
        <dbReference type="ARBA" id="ARBA00023136"/>
    </source>
</evidence>
<accession>A0A8S2ZPC8</accession>
<evidence type="ECO:0000256" key="5">
    <source>
        <dbReference type="SAM" id="Phobius"/>
    </source>
</evidence>
<keyword evidence="3 5" id="KW-1133">Transmembrane helix</keyword>
<feature type="transmembrane region" description="Helical" evidence="5">
    <location>
        <begin position="56"/>
        <end position="81"/>
    </location>
</feature>
<organism evidence="7 8">
    <name type="scientific">Didymodactylos carnosus</name>
    <dbReference type="NCBI Taxonomy" id="1234261"/>
    <lineage>
        <taxon>Eukaryota</taxon>
        <taxon>Metazoa</taxon>
        <taxon>Spiralia</taxon>
        <taxon>Gnathifera</taxon>
        <taxon>Rotifera</taxon>
        <taxon>Eurotatoria</taxon>
        <taxon>Bdelloidea</taxon>
        <taxon>Philodinida</taxon>
        <taxon>Philodinidae</taxon>
        <taxon>Didymodactylos</taxon>
    </lineage>
</organism>
<reference evidence="7" key="1">
    <citation type="submission" date="2021-02" db="EMBL/GenBank/DDBJ databases">
        <authorList>
            <person name="Nowell W R."/>
        </authorList>
    </citation>
    <scope>NUCLEOTIDE SEQUENCE</scope>
</reference>
<dbReference type="PROSITE" id="PS50262">
    <property type="entry name" value="G_PROTEIN_RECEP_F1_2"/>
    <property type="match status" value="1"/>
</dbReference>
<evidence type="ECO:0000256" key="3">
    <source>
        <dbReference type="ARBA" id="ARBA00022989"/>
    </source>
</evidence>
<proteinExistence type="predicted"/>
<dbReference type="OrthoDB" id="10011262at2759"/>
<evidence type="ECO:0000313" key="8">
    <source>
        <dbReference type="Proteomes" id="UP000681722"/>
    </source>
</evidence>
<gene>
    <name evidence="7" type="ORF">SRO942_LOCUS50203</name>
</gene>
<dbReference type="SUPFAM" id="SSF81321">
    <property type="entry name" value="Family A G protein-coupled receptor-like"/>
    <property type="match status" value="1"/>
</dbReference>
<dbReference type="Proteomes" id="UP000681722">
    <property type="component" value="Unassembled WGS sequence"/>
</dbReference>
<keyword evidence="2 5" id="KW-0812">Transmembrane</keyword>
<dbReference type="AlphaFoldDB" id="A0A8S2ZPC8"/>
<evidence type="ECO:0000256" key="2">
    <source>
        <dbReference type="ARBA" id="ARBA00022692"/>
    </source>
</evidence>
<dbReference type="EMBL" id="CAJOBC010140440">
    <property type="protein sequence ID" value="CAF4643705.1"/>
    <property type="molecule type" value="Genomic_DNA"/>
</dbReference>
<sequence>MNDLLPLSKSFLDDTYLTLTQSTLFINLTTTTNSSTLSTTKTSSFSDDIYRYIAEIIIYKCVCMTIFVIGMIGNGLSVIVFSRKVLRRRSCAIYFLTLAATDLLNLSFSLVDTVLPSYNFSITAKSSVICKLHVFMVYFTSDYSNYLLA</sequence>
<evidence type="ECO:0000259" key="6">
    <source>
        <dbReference type="PROSITE" id="PS50262"/>
    </source>
</evidence>
<comment type="caution">
    <text evidence="7">The sequence shown here is derived from an EMBL/GenBank/DDBJ whole genome shotgun (WGS) entry which is preliminary data.</text>
</comment>